<keyword evidence="1" id="KW-0479">Metal-binding</keyword>
<evidence type="ECO:0000256" key="1">
    <source>
        <dbReference type="ARBA" id="ARBA00022723"/>
    </source>
</evidence>
<dbReference type="SMART" id="SM00184">
    <property type="entry name" value="RING"/>
    <property type="match status" value="1"/>
</dbReference>
<keyword evidence="2 4" id="KW-0863">Zinc-finger</keyword>
<evidence type="ECO:0000256" key="2">
    <source>
        <dbReference type="ARBA" id="ARBA00022771"/>
    </source>
</evidence>
<accession>A0A1R1YU01</accession>
<dbReference type="GO" id="GO:0005634">
    <property type="term" value="C:nucleus"/>
    <property type="evidence" value="ECO:0007669"/>
    <property type="project" value="TreeGrafter"/>
</dbReference>
<dbReference type="PANTHER" id="PTHR45931">
    <property type="entry name" value="SI:CH211-59O9.10"/>
    <property type="match status" value="1"/>
</dbReference>
<gene>
    <name evidence="6" type="ORF">AYI69_g90</name>
</gene>
<reference evidence="7" key="1">
    <citation type="submission" date="2017-01" db="EMBL/GenBank/DDBJ databases">
        <authorList>
            <person name="Wang Y."/>
            <person name="White M."/>
            <person name="Kvist S."/>
            <person name="Moncalvo J.-M."/>
        </authorList>
    </citation>
    <scope>NUCLEOTIDE SEQUENCE [LARGE SCALE GENOMIC DNA]</scope>
    <source>
        <strain evidence="7">ID-206-W2</strain>
    </source>
</reference>
<dbReference type="InterPro" id="IPR013083">
    <property type="entry name" value="Znf_RING/FYVE/PHD"/>
</dbReference>
<sequence>MNGFYVLLDGACVDEQSDNLECLICFESILAGNKIRGIPCKHVFHQECLDSWLKTRSVLCPTCRYNLLE</sequence>
<organism evidence="6 7">
    <name type="scientific">Smittium culicis</name>
    <dbReference type="NCBI Taxonomy" id="133412"/>
    <lineage>
        <taxon>Eukaryota</taxon>
        <taxon>Fungi</taxon>
        <taxon>Fungi incertae sedis</taxon>
        <taxon>Zoopagomycota</taxon>
        <taxon>Kickxellomycotina</taxon>
        <taxon>Harpellomycetes</taxon>
        <taxon>Harpellales</taxon>
        <taxon>Legeriomycetaceae</taxon>
        <taxon>Smittium</taxon>
    </lineage>
</organism>
<feature type="domain" description="RING-type" evidence="5">
    <location>
        <begin position="22"/>
        <end position="64"/>
    </location>
</feature>
<dbReference type="PROSITE" id="PS50089">
    <property type="entry name" value="ZF_RING_2"/>
    <property type="match status" value="1"/>
</dbReference>
<comment type="caution">
    <text evidence="6">The sequence shown here is derived from an EMBL/GenBank/DDBJ whole genome shotgun (WGS) entry which is preliminary data.</text>
</comment>
<dbReference type="InterPro" id="IPR001841">
    <property type="entry name" value="Znf_RING"/>
</dbReference>
<keyword evidence="6" id="KW-0472">Membrane</keyword>
<keyword evidence="6" id="KW-0675">Receptor</keyword>
<evidence type="ECO:0000256" key="4">
    <source>
        <dbReference type="PROSITE-ProRule" id="PRU00175"/>
    </source>
</evidence>
<dbReference type="GO" id="GO:0061630">
    <property type="term" value="F:ubiquitin protein ligase activity"/>
    <property type="evidence" value="ECO:0007669"/>
    <property type="project" value="TreeGrafter"/>
</dbReference>
<dbReference type="EMBL" id="LSSM01000020">
    <property type="protein sequence ID" value="OMJ30369.1"/>
    <property type="molecule type" value="Genomic_DNA"/>
</dbReference>
<dbReference type="Pfam" id="PF13639">
    <property type="entry name" value="zf-RING_2"/>
    <property type="match status" value="1"/>
</dbReference>
<dbReference type="GO" id="GO:0008270">
    <property type="term" value="F:zinc ion binding"/>
    <property type="evidence" value="ECO:0007669"/>
    <property type="project" value="UniProtKB-KW"/>
</dbReference>
<dbReference type="OrthoDB" id="8062037at2759"/>
<proteinExistence type="predicted"/>
<dbReference type="CDD" id="cd16448">
    <property type="entry name" value="RING-H2"/>
    <property type="match status" value="1"/>
</dbReference>
<keyword evidence="6" id="KW-0812">Transmembrane</keyword>
<dbReference type="AlphaFoldDB" id="A0A1R1YU01"/>
<protein>
    <submittedName>
        <fullName evidence="6">Receptor homology region, transmembrane domain-and RING domain-containing protein 4</fullName>
    </submittedName>
</protein>
<evidence type="ECO:0000259" key="5">
    <source>
        <dbReference type="PROSITE" id="PS50089"/>
    </source>
</evidence>
<keyword evidence="7" id="KW-1185">Reference proteome</keyword>
<name>A0A1R1YU01_9FUNG</name>
<dbReference type="PANTHER" id="PTHR45931:SF3">
    <property type="entry name" value="RING ZINC FINGER-CONTAINING PROTEIN"/>
    <property type="match status" value="1"/>
</dbReference>
<dbReference type="SUPFAM" id="SSF57850">
    <property type="entry name" value="RING/U-box"/>
    <property type="match status" value="1"/>
</dbReference>
<dbReference type="InterPro" id="IPR051834">
    <property type="entry name" value="RING_finger_E3_ligase"/>
</dbReference>
<dbReference type="Gene3D" id="3.30.40.10">
    <property type="entry name" value="Zinc/RING finger domain, C3HC4 (zinc finger)"/>
    <property type="match status" value="1"/>
</dbReference>
<dbReference type="Proteomes" id="UP000187429">
    <property type="component" value="Unassembled WGS sequence"/>
</dbReference>
<dbReference type="GO" id="GO:0006511">
    <property type="term" value="P:ubiquitin-dependent protein catabolic process"/>
    <property type="evidence" value="ECO:0007669"/>
    <property type="project" value="TreeGrafter"/>
</dbReference>
<evidence type="ECO:0000313" key="6">
    <source>
        <dbReference type="EMBL" id="OMJ30369.1"/>
    </source>
</evidence>
<evidence type="ECO:0000313" key="7">
    <source>
        <dbReference type="Proteomes" id="UP000187429"/>
    </source>
</evidence>
<evidence type="ECO:0000256" key="3">
    <source>
        <dbReference type="ARBA" id="ARBA00022833"/>
    </source>
</evidence>
<keyword evidence="3" id="KW-0862">Zinc</keyword>